<dbReference type="EMBL" id="CP032550">
    <property type="protein sequence ID" value="QGU28220.1"/>
    <property type="molecule type" value="Genomic_DNA"/>
</dbReference>
<gene>
    <name evidence="2" type="ORF">D7D94_11445</name>
</gene>
<dbReference type="AlphaFoldDB" id="A0A6I6E717"/>
<dbReference type="RefSeq" id="WP_156242732.1">
    <property type="nucleotide sequence ID" value="NZ_BAAAZL010000004.1"/>
</dbReference>
<reference evidence="2 3" key="1">
    <citation type="submission" date="2018-09" db="EMBL/GenBank/DDBJ databases">
        <title>Whole genome sequencing of Microbacterium oryzae strain MB-10T.</title>
        <authorList>
            <person name="Das S.K."/>
        </authorList>
    </citation>
    <scope>NUCLEOTIDE SEQUENCE [LARGE SCALE GENOMIC DNA]</scope>
    <source>
        <strain evidence="2 3">MB-10</strain>
    </source>
</reference>
<organism evidence="2 3">
    <name type="scientific">Microbacterium oryzae</name>
    <dbReference type="NCBI Taxonomy" id="743009"/>
    <lineage>
        <taxon>Bacteria</taxon>
        <taxon>Bacillati</taxon>
        <taxon>Actinomycetota</taxon>
        <taxon>Actinomycetes</taxon>
        <taxon>Micrococcales</taxon>
        <taxon>Microbacteriaceae</taxon>
        <taxon>Microbacterium</taxon>
    </lineage>
</organism>
<feature type="transmembrane region" description="Helical" evidence="1">
    <location>
        <begin position="53"/>
        <end position="71"/>
    </location>
</feature>
<evidence type="ECO:0000313" key="3">
    <source>
        <dbReference type="Proteomes" id="UP000422989"/>
    </source>
</evidence>
<sequence>MRRIALGTVAALILAAVALAPVRTAGYCADSPLSGASFCDITTTSLIGLSTSLWAWLALSVVILAVAGWLVRRRRS</sequence>
<accession>A0A6I6E717</accession>
<protein>
    <submittedName>
        <fullName evidence="2">Uncharacterized protein</fullName>
    </submittedName>
</protein>
<keyword evidence="3" id="KW-1185">Reference proteome</keyword>
<evidence type="ECO:0000313" key="2">
    <source>
        <dbReference type="EMBL" id="QGU28220.1"/>
    </source>
</evidence>
<keyword evidence="1" id="KW-1133">Transmembrane helix</keyword>
<dbReference type="Proteomes" id="UP000422989">
    <property type="component" value="Chromosome"/>
</dbReference>
<evidence type="ECO:0000256" key="1">
    <source>
        <dbReference type="SAM" id="Phobius"/>
    </source>
</evidence>
<dbReference type="KEGG" id="moj:D7D94_11445"/>
<proteinExistence type="predicted"/>
<keyword evidence="1" id="KW-0472">Membrane</keyword>
<name>A0A6I6E717_9MICO</name>
<keyword evidence="1" id="KW-0812">Transmembrane</keyword>